<dbReference type="PROSITE" id="PS50042">
    <property type="entry name" value="CNMP_BINDING_3"/>
    <property type="match status" value="1"/>
</dbReference>
<dbReference type="InterPro" id="IPR050397">
    <property type="entry name" value="Env_Response_Regulators"/>
</dbReference>
<proteinExistence type="predicted"/>
<dbReference type="Proteomes" id="UP001209701">
    <property type="component" value="Unassembled WGS sequence"/>
</dbReference>
<dbReference type="RefSeq" id="WP_263570925.1">
    <property type="nucleotide sequence ID" value="NZ_JAJIRN010000004.1"/>
</dbReference>
<keyword evidence="4" id="KW-1185">Reference proteome</keyword>
<dbReference type="SUPFAM" id="SSF51206">
    <property type="entry name" value="cAMP-binding domain-like"/>
    <property type="match status" value="1"/>
</dbReference>
<dbReference type="Gene3D" id="2.60.120.10">
    <property type="entry name" value="Jelly Rolls"/>
    <property type="match status" value="1"/>
</dbReference>
<dbReference type="InterPro" id="IPR018490">
    <property type="entry name" value="cNMP-bd_dom_sf"/>
</dbReference>
<evidence type="ECO:0000313" key="3">
    <source>
        <dbReference type="EMBL" id="MCV2368321.1"/>
    </source>
</evidence>
<organism evidence="3 4">
    <name type="scientific">Roseateles oligotrophus</name>
    <dbReference type="NCBI Taxonomy" id="1769250"/>
    <lineage>
        <taxon>Bacteria</taxon>
        <taxon>Pseudomonadati</taxon>
        <taxon>Pseudomonadota</taxon>
        <taxon>Betaproteobacteria</taxon>
        <taxon>Burkholderiales</taxon>
        <taxon>Sphaerotilaceae</taxon>
        <taxon>Roseateles</taxon>
    </lineage>
</organism>
<accession>A0ABT2YE57</accession>
<evidence type="ECO:0000313" key="4">
    <source>
        <dbReference type="Proteomes" id="UP001209701"/>
    </source>
</evidence>
<evidence type="ECO:0000259" key="2">
    <source>
        <dbReference type="PROSITE" id="PS50042"/>
    </source>
</evidence>
<dbReference type="InterPro" id="IPR000595">
    <property type="entry name" value="cNMP-bd_dom"/>
</dbReference>
<name>A0ABT2YE57_9BURK</name>
<sequence>MTTAETEPLNEWISQASSISSAWVAAVLASPQQTLAHLAAAVGIGMVMAGALARTMTPLRWLAVGSNVGLMIYGALRPSPITFCVAAVLLPVNIYRAIEVTKLTRRVHRAEAAADHAGLWLKPYMKAKKLKAGQTLFSKGDPAEHLFLLVEGQMELVELGKVLEPGRIFGEIALFSPDRIRTTTVRCVTACTVLRIHDSTVRQLYYQDPAFGFHLIDLLARRLSGDVQRAQAQLREAKGELAGQKK</sequence>
<protein>
    <submittedName>
        <fullName evidence="3">Cyclic nucleotide-binding domain-containing protein</fullName>
    </submittedName>
</protein>
<dbReference type="PANTHER" id="PTHR24567">
    <property type="entry name" value="CRP FAMILY TRANSCRIPTIONAL REGULATORY PROTEIN"/>
    <property type="match status" value="1"/>
</dbReference>
<dbReference type="SMART" id="SM00100">
    <property type="entry name" value="cNMP"/>
    <property type="match status" value="1"/>
</dbReference>
<evidence type="ECO:0000256" key="1">
    <source>
        <dbReference type="SAM" id="Phobius"/>
    </source>
</evidence>
<keyword evidence="1" id="KW-0472">Membrane</keyword>
<dbReference type="CDD" id="cd00038">
    <property type="entry name" value="CAP_ED"/>
    <property type="match status" value="1"/>
</dbReference>
<feature type="domain" description="Cyclic nucleotide-binding" evidence="2">
    <location>
        <begin position="125"/>
        <end position="204"/>
    </location>
</feature>
<reference evidence="3 4" key="1">
    <citation type="submission" date="2021-11" db="EMBL/GenBank/DDBJ databases">
        <authorList>
            <person name="Liang Q."/>
            <person name="Mou H."/>
            <person name="Liu Z."/>
        </authorList>
    </citation>
    <scope>NUCLEOTIDE SEQUENCE [LARGE SCALE GENOMIC DNA]</scope>
    <source>
        <strain evidence="3 4">CHU3</strain>
    </source>
</reference>
<dbReference type="InterPro" id="IPR014710">
    <property type="entry name" value="RmlC-like_jellyroll"/>
</dbReference>
<gene>
    <name evidence="3" type="ORF">LNV07_09465</name>
</gene>
<dbReference type="Pfam" id="PF00027">
    <property type="entry name" value="cNMP_binding"/>
    <property type="match status" value="1"/>
</dbReference>
<dbReference type="PANTHER" id="PTHR24567:SF68">
    <property type="entry name" value="DNA-BINDING TRANSCRIPTIONAL DUAL REGULATOR CRP"/>
    <property type="match status" value="1"/>
</dbReference>
<feature type="transmembrane region" description="Helical" evidence="1">
    <location>
        <begin position="76"/>
        <end position="98"/>
    </location>
</feature>
<feature type="transmembrane region" description="Helical" evidence="1">
    <location>
        <begin position="36"/>
        <end position="56"/>
    </location>
</feature>
<dbReference type="EMBL" id="JAJIRN010000004">
    <property type="protein sequence ID" value="MCV2368321.1"/>
    <property type="molecule type" value="Genomic_DNA"/>
</dbReference>
<keyword evidence="1" id="KW-0812">Transmembrane</keyword>
<comment type="caution">
    <text evidence="3">The sequence shown here is derived from an EMBL/GenBank/DDBJ whole genome shotgun (WGS) entry which is preliminary data.</text>
</comment>
<keyword evidence="1" id="KW-1133">Transmembrane helix</keyword>